<protein>
    <recommendedName>
        <fullName evidence="3">Reverse transcriptase Ty1/copia-type domain-containing protein</fullName>
    </recommendedName>
</protein>
<comment type="caution">
    <text evidence="1">The sequence shown here is derived from an EMBL/GenBank/DDBJ whole genome shotgun (WGS) entry which is preliminary data.</text>
</comment>
<gene>
    <name evidence="1" type="ORF">SEMRO_418_G138951.1</name>
</gene>
<dbReference type="OrthoDB" id="46422at2759"/>
<sequence>MSLLAPHLSLFGGYEKSLYRLHHQSPKTWFTTHLSTDLQAVGSIPATTEVDPCLLISDKVTCLVHVDDKLFYARNPQDIQDVLEELSKRNIVLEEEESVTGFLGVDIYKETHQGEICLTQKGLTDRIIKALHCDHLPAVETPATTKCLGKDEDGDPASHDFSYASVIGMLRYLCLWAFEAGSWLCCKPMCPICFPAQEEP</sequence>
<reference evidence="1" key="1">
    <citation type="submission" date="2020-06" db="EMBL/GenBank/DDBJ databases">
        <authorList>
            <consortium name="Plant Systems Biology data submission"/>
        </authorList>
    </citation>
    <scope>NUCLEOTIDE SEQUENCE</scope>
    <source>
        <strain evidence="1">D6</strain>
    </source>
</reference>
<proteinExistence type="predicted"/>
<name>A0A9N8E0N1_9STRA</name>
<dbReference type="EMBL" id="CAICTM010000417">
    <property type="protein sequence ID" value="CAB9510065.1"/>
    <property type="molecule type" value="Genomic_DNA"/>
</dbReference>
<keyword evidence="2" id="KW-1185">Reference proteome</keyword>
<dbReference type="Proteomes" id="UP001153069">
    <property type="component" value="Unassembled WGS sequence"/>
</dbReference>
<evidence type="ECO:0000313" key="1">
    <source>
        <dbReference type="EMBL" id="CAB9510065.1"/>
    </source>
</evidence>
<organism evidence="1 2">
    <name type="scientific">Seminavis robusta</name>
    <dbReference type="NCBI Taxonomy" id="568900"/>
    <lineage>
        <taxon>Eukaryota</taxon>
        <taxon>Sar</taxon>
        <taxon>Stramenopiles</taxon>
        <taxon>Ochrophyta</taxon>
        <taxon>Bacillariophyta</taxon>
        <taxon>Bacillariophyceae</taxon>
        <taxon>Bacillariophycidae</taxon>
        <taxon>Naviculales</taxon>
        <taxon>Naviculaceae</taxon>
        <taxon>Seminavis</taxon>
    </lineage>
</organism>
<accession>A0A9N8E0N1</accession>
<dbReference type="AlphaFoldDB" id="A0A9N8E0N1"/>
<evidence type="ECO:0000313" key="2">
    <source>
        <dbReference type="Proteomes" id="UP001153069"/>
    </source>
</evidence>
<evidence type="ECO:0008006" key="3">
    <source>
        <dbReference type="Google" id="ProtNLM"/>
    </source>
</evidence>